<organism evidence="1 2">
    <name type="scientific">Thermosulfuriphilus ammonigenes</name>
    <dbReference type="NCBI Taxonomy" id="1936021"/>
    <lineage>
        <taxon>Bacteria</taxon>
        <taxon>Pseudomonadati</taxon>
        <taxon>Thermodesulfobacteriota</taxon>
        <taxon>Thermodesulfobacteria</taxon>
        <taxon>Thermodesulfobacteriales</taxon>
        <taxon>Thermodesulfobacteriaceae</taxon>
        <taxon>Thermosulfuriphilus</taxon>
    </lineage>
</organism>
<dbReference type="RefSeq" id="WP_166032950.1">
    <property type="nucleotide sequence ID" value="NZ_CP048877.1"/>
</dbReference>
<dbReference type="InterPro" id="IPR027396">
    <property type="entry name" value="DsrEFH-like"/>
</dbReference>
<dbReference type="SUPFAM" id="SSF75169">
    <property type="entry name" value="DsrEFH-like"/>
    <property type="match status" value="1"/>
</dbReference>
<protein>
    <submittedName>
        <fullName evidence="1">Sulfur reduction protein DsrE</fullName>
    </submittedName>
</protein>
<name>A0A6G7PYG2_9BACT</name>
<gene>
    <name evidence="1" type="ORF">G4V39_10800</name>
</gene>
<accession>A0A6G7PYG2</accession>
<evidence type="ECO:0000313" key="1">
    <source>
        <dbReference type="EMBL" id="QIJ72735.1"/>
    </source>
</evidence>
<keyword evidence="2" id="KW-1185">Reference proteome</keyword>
<evidence type="ECO:0000313" key="2">
    <source>
        <dbReference type="Proteomes" id="UP000502179"/>
    </source>
</evidence>
<dbReference type="Proteomes" id="UP000502179">
    <property type="component" value="Chromosome"/>
</dbReference>
<proteinExistence type="predicted"/>
<dbReference type="EMBL" id="CP048877">
    <property type="protein sequence ID" value="QIJ72735.1"/>
    <property type="molecule type" value="Genomic_DNA"/>
</dbReference>
<sequence length="69" mass="7840">MRFLILISSDNPEVVWNAFRISNLILDQGDQASVFLNGPSVAYQKIDSQRFPIRKLARDLVLKGGHLWA</sequence>
<dbReference type="KEGG" id="tav:G4V39_10800"/>
<reference evidence="1 2" key="1">
    <citation type="submission" date="2020-02" db="EMBL/GenBank/DDBJ databases">
        <title>Genome analysis of Thermosulfuriphilus ammonigenes ST65T, an anaerobic thermophilic chemolithoautotrophic bacterium isolated from a deep-sea hydrothermal vent.</title>
        <authorList>
            <person name="Slobodkina G."/>
            <person name="Allioux M."/>
            <person name="Merkel A."/>
            <person name="Alain K."/>
            <person name="Jebbar M."/>
            <person name="Slobodkin A."/>
        </authorList>
    </citation>
    <scope>NUCLEOTIDE SEQUENCE [LARGE SCALE GENOMIC DNA]</scope>
    <source>
        <strain evidence="1 2">ST65</strain>
    </source>
</reference>
<dbReference type="AlphaFoldDB" id="A0A6G7PYG2"/>